<reference evidence="1" key="1">
    <citation type="submission" date="2019-09" db="EMBL/GenBank/DDBJ databases">
        <authorList>
            <person name="Hjerde E."/>
        </authorList>
    </citation>
    <scope>NUCLEOTIDE SEQUENCE [LARGE SCALE GENOMIC DNA]</scope>
    <source>
        <strain evidence="1">06/09/160</strain>
        <plasmid evidence="1">pAWOD_1</plasmid>
    </source>
</reference>
<gene>
    <name evidence="1" type="ORF">AW0309160_04323</name>
</gene>
<proteinExistence type="predicted"/>
<sequence length="97" mass="10938">MKLNSKIVKCAYCDNEIIHTLSNDVIFEMPSNECCGCEPYLILTDLQTSIFNEIVRFCKFCKIDDVSNLTSNEISDIAGKCNAKIKVVRLVLDNVDI</sequence>
<dbReference type="RefSeq" id="WP_176453926.1">
    <property type="nucleotide sequence ID" value="NZ_LR721752.1"/>
</dbReference>
<evidence type="ECO:0000313" key="1">
    <source>
        <dbReference type="EMBL" id="VVV06829.1"/>
    </source>
</evidence>
<dbReference type="AlphaFoldDB" id="A0A5Q4ZY86"/>
<protein>
    <submittedName>
        <fullName evidence="1">Uncharacterized protein</fullName>
    </submittedName>
</protein>
<accession>A0A5Q4ZY86</accession>
<keyword evidence="1" id="KW-0614">Plasmid</keyword>
<name>A0A5Q4ZY86_9GAMM</name>
<dbReference type="EMBL" id="LR721752">
    <property type="protein sequence ID" value="VVV06829.1"/>
    <property type="molecule type" value="Genomic_DNA"/>
</dbReference>
<geneLocation type="plasmid" evidence="1">
    <name>pAWOD_1</name>
</geneLocation>
<organism evidence="1">
    <name type="scientific">Aliivibrio wodanis</name>
    <dbReference type="NCBI Taxonomy" id="80852"/>
    <lineage>
        <taxon>Bacteria</taxon>
        <taxon>Pseudomonadati</taxon>
        <taxon>Pseudomonadota</taxon>
        <taxon>Gammaproteobacteria</taxon>
        <taxon>Vibrionales</taxon>
        <taxon>Vibrionaceae</taxon>
        <taxon>Aliivibrio</taxon>
    </lineage>
</organism>